<sequence length="167" mass="20361">MYIITLILLVFIVFISGAWRHWEKYLSTLLYGSSMNLLSYVIMGSDRLWFHVPSTLWKDITDTFVLLPSILLLYLVFFPTEKKKKWTYYLKWVFVSLLFEWLLVRFGLFGYNKKYHFWMELPFYFIMYGFIKLHTKRPLLTYGLSILIIAFLIIFFDYSLEKSYLER</sequence>
<organism evidence="2 3">
    <name type="scientific">Bacillus methanolicus PB1</name>
    <dbReference type="NCBI Taxonomy" id="997296"/>
    <lineage>
        <taxon>Bacteria</taxon>
        <taxon>Bacillati</taxon>
        <taxon>Bacillota</taxon>
        <taxon>Bacilli</taxon>
        <taxon>Bacillales</taxon>
        <taxon>Bacillaceae</taxon>
        <taxon>Bacillus</taxon>
    </lineage>
</organism>
<gene>
    <name evidence="2" type="ORF">PB1_12834</name>
</gene>
<evidence type="ECO:0000256" key="1">
    <source>
        <dbReference type="SAM" id="Phobius"/>
    </source>
</evidence>
<dbReference type="eggNOG" id="ENOG50334A4">
    <property type="taxonomic scope" value="Bacteria"/>
</dbReference>
<feature type="transmembrane region" description="Helical" evidence="1">
    <location>
        <begin position="62"/>
        <end position="80"/>
    </location>
</feature>
<keyword evidence="1" id="KW-0812">Transmembrane</keyword>
<name>I3DW22_BACMT</name>
<keyword evidence="1" id="KW-1133">Transmembrane helix</keyword>
<evidence type="ECO:0000313" key="3">
    <source>
        <dbReference type="Proteomes" id="UP000010523"/>
    </source>
</evidence>
<dbReference type="PATRIC" id="fig|997296.3.peg.2707"/>
<keyword evidence="1" id="KW-0472">Membrane</keyword>
<dbReference type="Proteomes" id="UP000010523">
    <property type="component" value="Unassembled WGS sequence"/>
</dbReference>
<feature type="transmembrane region" description="Helical" evidence="1">
    <location>
        <begin position="86"/>
        <end position="103"/>
    </location>
</feature>
<dbReference type="AlphaFoldDB" id="I3DW22"/>
<reference evidence="2 3" key="1">
    <citation type="journal article" date="2012" name="Appl. Environ. Microbiol.">
        <title>Genome Sequence of Thermotolerant Bacillus methanolicus: Features and Regulation Related to Methylotrophy and Production of L-Lysine and L-Glutamate from Methanol.</title>
        <authorList>
            <person name="Heggeset T.M."/>
            <person name="Krog A."/>
            <person name="Balzer S."/>
            <person name="Wentzel A."/>
            <person name="Ellingsen T.E."/>
            <person name="Brautaset T."/>
        </authorList>
    </citation>
    <scope>NUCLEOTIDE SEQUENCE [LARGE SCALE GENOMIC DNA]</scope>
    <source>
        <strain evidence="2 3">PB1</strain>
    </source>
</reference>
<keyword evidence="3" id="KW-1185">Reference proteome</keyword>
<comment type="caution">
    <text evidence="2">The sequence shown here is derived from an EMBL/GenBank/DDBJ whole genome shotgun (WGS) entry which is preliminary data.</text>
</comment>
<dbReference type="EMBL" id="AFEU01000003">
    <property type="protein sequence ID" value="EIJ78443.1"/>
    <property type="molecule type" value="Genomic_DNA"/>
</dbReference>
<dbReference type="OrthoDB" id="2628935at2"/>
<dbReference type="RefSeq" id="WP_004436892.1">
    <property type="nucleotide sequence ID" value="NZ_AFEU01000003.1"/>
</dbReference>
<accession>I3DW22</accession>
<protein>
    <submittedName>
        <fullName evidence="2">Uncharacterized protein</fullName>
    </submittedName>
</protein>
<feature type="transmembrane region" description="Helical" evidence="1">
    <location>
        <begin position="139"/>
        <end position="160"/>
    </location>
</feature>
<evidence type="ECO:0000313" key="2">
    <source>
        <dbReference type="EMBL" id="EIJ78443.1"/>
    </source>
</evidence>
<proteinExistence type="predicted"/>